<reference evidence="1 2" key="1">
    <citation type="submission" date="2018-07" db="EMBL/GenBank/DDBJ databases">
        <title>Marsedoiliclastica nanhaica gen. nov. sp. nov., a novel marine hydrocarbonoclastic bacterium isolated from an in-situ enriched hydrocarbon-degrading consortium in deep-sea sediment.</title>
        <authorList>
            <person name="Dong C."/>
            <person name="Ma T."/>
            <person name="Liu R."/>
            <person name="Shao Z."/>
        </authorList>
    </citation>
    <scope>NUCLEOTIDE SEQUENCE [LARGE SCALE GENOMIC DNA]</scope>
    <source>
        <strain evidence="2">soil36-7</strain>
    </source>
</reference>
<dbReference type="EMBL" id="CP031093">
    <property type="protein sequence ID" value="QCF24645.1"/>
    <property type="molecule type" value="Genomic_DNA"/>
</dbReference>
<proteinExistence type="predicted"/>
<evidence type="ECO:0000313" key="2">
    <source>
        <dbReference type="Proteomes" id="UP000298049"/>
    </source>
</evidence>
<dbReference type="KEGG" id="hmi:soil367_01000"/>
<dbReference type="RefSeq" id="WP_136546052.1">
    <property type="nucleotide sequence ID" value="NZ_CP031093.1"/>
</dbReference>
<protein>
    <submittedName>
        <fullName evidence="1">Uncharacterized protein</fullName>
    </submittedName>
</protein>
<gene>
    <name evidence="1" type="ORF">soil367_01000</name>
</gene>
<sequence length="197" mass="21592">MDFRKCVLRSVLVGIIAVLCVPGVQAEESLNGEVIRRFVESLVALQPLQEKYRDAEWASGSIGKDGAQAKEGMTPMTDSLEAMRGHEAYDELASVVESHGFASPKTWGRVGDRIIKAYAAASMEAQQPGSRQQMQQALKELENADLPEAQKQMMRQSMGNAMATIKSLTDAPQADIDAVQPYMAEIERAFVQDSVED</sequence>
<dbReference type="OrthoDB" id="6365487at2"/>
<dbReference type="AlphaFoldDB" id="A0A4P7XDH2"/>
<accession>A0A4P7XDH2</accession>
<organism evidence="1 2">
    <name type="scientific">Hydrocarboniclastica marina</name>
    <dbReference type="NCBI Taxonomy" id="2259620"/>
    <lineage>
        <taxon>Bacteria</taxon>
        <taxon>Pseudomonadati</taxon>
        <taxon>Pseudomonadota</taxon>
        <taxon>Gammaproteobacteria</taxon>
        <taxon>Alteromonadales</taxon>
        <taxon>Alteromonadaceae</taxon>
        <taxon>Hydrocarboniclastica</taxon>
    </lineage>
</organism>
<dbReference type="Proteomes" id="UP000298049">
    <property type="component" value="Chromosome"/>
</dbReference>
<keyword evidence="2" id="KW-1185">Reference proteome</keyword>
<evidence type="ECO:0000313" key="1">
    <source>
        <dbReference type="EMBL" id="QCF24645.1"/>
    </source>
</evidence>
<name>A0A4P7XDH2_9ALTE</name>